<dbReference type="GO" id="GO:0050291">
    <property type="term" value="F:sphingosine N-acyltransferase activity"/>
    <property type="evidence" value="ECO:0007669"/>
    <property type="project" value="InterPro"/>
</dbReference>
<feature type="transmembrane region" description="Helical" evidence="8">
    <location>
        <begin position="208"/>
        <end position="229"/>
    </location>
</feature>
<feature type="transmembrane region" description="Helical" evidence="8">
    <location>
        <begin position="281"/>
        <end position="304"/>
    </location>
</feature>
<evidence type="ECO:0000256" key="3">
    <source>
        <dbReference type="ARBA" id="ARBA00004991"/>
    </source>
</evidence>
<feature type="transmembrane region" description="Helical" evidence="8">
    <location>
        <begin position="138"/>
        <end position="158"/>
    </location>
</feature>
<feature type="transmembrane region" description="Helical" evidence="8">
    <location>
        <begin position="249"/>
        <end position="269"/>
    </location>
</feature>
<proteinExistence type="evidence at transcript level"/>
<evidence type="ECO:0000256" key="5">
    <source>
        <dbReference type="ARBA" id="ARBA00022989"/>
    </source>
</evidence>
<dbReference type="SMART" id="SM00724">
    <property type="entry name" value="TLC"/>
    <property type="match status" value="1"/>
</dbReference>
<reference evidence="10" key="1">
    <citation type="journal article" date="2018" name="Biosci. Biotechnol. Biochem.">
        <title>Polysaccharide hydrolase of the hadal zone amphipods Hirondellea gigas.</title>
        <authorList>
            <person name="Kobayashi H."/>
            <person name="Nagahama T."/>
            <person name="Arai W."/>
            <person name="Sasagawa Y."/>
            <person name="Umeda M."/>
            <person name="Hayashi T."/>
            <person name="Nikaido I."/>
            <person name="Watanabe H."/>
            <person name="Oguri K."/>
            <person name="Kitazato H."/>
            <person name="Fujioka K."/>
            <person name="Kido Y."/>
            <person name="Takami H."/>
        </authorList>
    </citation>
    <scope>NUCLEOTIDE SEQUENCE</scope>
    <source>
        <tissue evidence="10">Whole body</tissue>
    </source>
</reference>
<feature type="transmembrane region" description="Helical" evidence="8">
    <location>
        <begin position="178"/>
        <end position="196"/>
    </location>
</feature>
<dbReference type="InterPro" id="IPR006634">
    <property type="entry name" value="TLC-dom"/>
</dbReference>
<comment type="pathway">
    <text evidence="3">Sphingolipid metabolism.</text>
</comment>
<evidence type="ECO:0000313" key="10">
    <source>
        <dbReference type="EMBL" id="LAB68282.1"/>
    </source>
</evidence>
<organism evidence="10">
    <name type="scientific">Hirondellea gigas</name>
    <dbReference type="NCBI Taxonomy" id="1518452"/>
    <lineage>
        <taxon>Eukaryota</taxon>
        <taxon>Metazoa</taxon>
        <taxon>Ecdysozoa</taxon>
        <taxon>Arthropoda</taxon>
        <taxon>Crustacea</taxon>
        <taxon>Multicrustacea</taxon>
        <taxon>Malacostraca</taxon>
        <taxon>Eumalacostraca</taxon>
        <taxon>Peracarida</taxon>
        <taxon>Amphipoda</taxon>
        <taxon>Amphilochidea</taxon>
        <taxon>Lysianassida</taxon>
        <taxon>Lysianassidira</taxon>
        <taxon>Lysianassoidea</taxon>
        <taxon>Lysianassidae</taxon>
        <taxon>Hirondellea</taxon>
    </lineage>
</organism>
<evidence type="ECO:0000256" key="6">
    <source>
        <dbReference type="ARBA" id="ARBA00023136"/>
    </source>
</evidence>
<evidence type="ECO:0000256" key="7">
    <source>
        <dbReference type="PROSITE-ProRule" id="PRU00205"/>
    </source>
</evidence>
<dbReference type="EMBL" id="IACF01002636">
    <property type="protein sequence ID" value="LAB68282.1"/>
    <property type="molecule type" value="mRNA"/>
</dbReference>
<evidence type="ECO:0000256" key="2">
    <source>
        <dbReference type="ARBA" id="ARBA00004760"/>
    </source>
</evidence>
<accession>A0A2P2I2N1</accession>
<sequence>MSEWFWNEWFWLPHGYTWDDLKSTTEINYPSASELLVWPPLIAVALLCIRQLILIPLVFRPLGKYYGIRSKPYMPPVHNEKLDKLYSINRARPPRQMLEKSASDLGMSSRQVERWLRRKTLSQQMTTLEKFTDHGWQVTYYSIYCIAGLVIVTSKPWYVDNMKVFENYPVQNIPTDIWWYYMTAIGFYIVQSVLLFKQDKKHDFYQMLAHHCFTIVILNFCWITNTVRICATSLLFHECSDIPLSLAKLFLYAGKLNTSNTFGAIFFLNWIPTRLYLYPMYVMRTSFYLSSLTGGSLWPAAYILQASMTGLFVLHLMWTMDIIPYVIKLFKNEKLDDPRSSPEELSDDDETLNNNSINVHTVGLSGSKKRNDIHFFKDPLRVNGSTASLRNPPHGRNNALDMQVHGMKVNF</sequence>
<feature type="domain" description="TLC" evidence="9">
    <location>
        <begin position="129"/>
        <end position="331"/>
    </location>
</feature>
<comment type="pathway">
    <text evidence="2">Lipid metabolism; sphingolipid metabolism.</text>
</comment>
<protein>
    <submittedName>
        <fullName evidence="10">Ceramide synthase 2-like</fullName>
    </submittedName>
</protein>
<dbReference type="PROSITE" id="PS50922">
    <property type="entry name" value="TLC"/>
    <property type="match status" value="1"/>
</dbReference>
<evidence type="ECO:0000256" key="8">
    <source>
        <dbReference type="SAM" id="Phobius"/>
    </source>
</evidence>
<dbReference type="AlphaFoldDB" id="A0A2P2I2N1"/>
<evidence type="ECO:0000259" key="9">
    <source>
        <dbReference type="PROSITE" id="PS50922"/>
    </source>
</evidence>
<keyword evidence="5 8" id="KW-1133">Transmembrane helix</keyword>
<evidence type="ECO:0000256" key="1">
    <source>
        <dbReference type="ARBA" id="ARBA00004141"/>
    </source>
</evidence>
<evidence type="ECO:0000256" key="4">
    <source>
        <dbReference type="ARBA" id="ARBA00022692"/>
    </source>
</evidence>
<dbReference type="PANTHER" id="PTHR12560:SF0">
    <property type="entry name" value="LD18904P"/>
    <property type="match status" value="1"/>
</dbReference>
<keyword evidence="6 7" id="KW-0472">Membrane</keyword>
<dbReference type="InterPro" id="IPR016439">
    <property type="entry name" value="Lag1/Lac1-like"/>
</dbReference>
<name>A0A2P2I2N1_9CRUS</name>
<dbReference type="PIRSF" id="PIRSF005225">
    <property type="entry name" value="LAG1_LAC1"/>
    <property type="match status" value="1"/>
</dbReference>
<feature type="transmembrane region" description="Helical" evidence="8">
    <location>
        <begin position="37"/>
        <end position="59"/>
    </location>
</feature>
<keyword evidence="4 7" id="KW-0812">Transmembrane</keyword>
<comment type="subcellular location">
    <subcellularLocation>
        <location evidence="1">Membrane</location>
        <topology evidence="1">Multi-pass membrane protein</topology>
    </subcellularLocation>
</comment>
<feature type="transmembrane region" description="Helical" evidence="8">
    <location>
        <begin position="310"/>
        <end position="330"/>
    </location>
</feature>
<dbReference type="GO" id="GO:0016020">
    <property type="term" value="C:membrane"/>
    <property type="evidence" value="ECO:0007669"/>
    <property type="project" value="UniProtKB-SubCell"/>
</dbReference>
<dbReference type="Gene3D" id="1.10.10.60">
    <property type="entry name" value="Homeodomain-like"/>
    <property type="match status" value="1"/>
</dbReference>
<dbReference type="GO" id="GO:0046513">
    <property type="term" value="P:ceramide biosynthetic process"/>
    <property type="evidence" value="ECO:0007669"/>
    <property type="project" value="InterPro"/>
</dbReference>
<dbReference type="UniPathway" id="UPA00222"/>
<dbReference type="Pfam" id="PF03798">
    <property type="entry name" value="TRAM_LAG1_CLN8"/>
    <property type="match status" value="1"/>
</dbReference>
<dbReference type="PANTHER" id="PTHR12560">
    <property type="entry name" value="LONGEVITY ASSURANCE FACTOR 1 LAG1"/>
    <property type="match status" value="1"/>
</dbReference>